<dbReference type="AlphaFoldDB" id="A0AAE0BP50"/>
<sequence>MAKRLLQEVLIYAVSAVFSCLVLTVGLKRIENMRENSSPAAQRKREIAARLGRPIQTNSYEEVIAMDVVNPDDLSVDFSAIGGMEKIKESLGILLAMMWTLLMGPDRLAWAIQSMEGGTCQEGDAGELLYRAVASGSTMIAAFLLERAGVNAEGGRPGSDRHVPHRGFVSQRPLLPRVLSSTREGGSGRAKTRSKGGKGKKGSQGDPLRDLQQRPGVEADMGAYLPLHVACANGHEGASTPSLSL</sequence>
<evidence type="ECO:0000256" key="2">
    <source>
        <dbReference type="SAM" id="Phobius"/>
    </source>
</evidence>
<keyword evidence="4" id="KW-1185">Reference proteome</keyword>
<proteinExistence type="predicted"/>
<name>A0AAE0BP50_9CHLO</name>
<organism evidence="3 4">
    <name type="scientific">Cymbomonas tetramitiformis</name>
    <dbReference type="NCBI Taxonomy" id="36881"/>
    <lineage>
        <taxon>Eukaryota</taxon>
        <taxon>Viridiplantae</taxon>
        <taxon>Chlorophyta</taxon>
        <taxon>Pyramimonadophyceae</taxon>
        <taxon>Pyramimonadales</taxon>
        <taxon>Pyramimonadaceae</taxon>
        <taxon>Cymbomonas</taxon>
    </lineage>
</organism>
<keyword evidence="2" id="KW-0472">Membrane</keyword>
<feature type="compositionally biased region" description="Basic residues" evidence="1">
    <location>
        <begin position="190"/>
        <end position="201"/>
    </location>
</feature>
<feature type="region of interest" description="Disordered" evidence="1">
    <location>
        <begin position="174"/>
        <end position="212"/>
    </location>
</feature>
<evidence type="ECO:0000256" key="1">
    <source>
        <dbReference type="SAM" id="MobiDB-lite"/>
    </source>
</evidence>
<dbReference type="EMBL" id="LGRX02034012">
    <property type="protein sequence ID" value="KAK3239157.1"/>
    <property type="molecule type" value="Genomic_DNA"/>
</dbReference>
<accession>A0AAE0BP50</accession>
<evidence type="ECO:0000313" key="4">
    <source>
        <dbReference type="Proteomes" id="UP001190700"/>
    </source>
</evidence>
<evidence type="ECO:0000313" key="3">
    <source>
        <dbReference type="EMBL" id="KAK3239157.1"/>
    </source>
</evidence>
<dbReference type="PROSITE" id="PS51257">
    <property type="entry name" value="PROKAR_LIPOPROTEIN"/>
    <property type="match status" value="1"/>
</dbReference>
<feature type="transmembrane region" description="Helical" evidence="2">
    <location>
        <begin position="9"/>
        <end position="27"/>
    </location>
</feature>
<protein>
    <submittedName>
        <fullName evidence="3">Uncharacterized protein</fullName>
    </submittedName>
</protein>
<reference evidence="3 4" key="1">
    <citation type="journal article" date="2015" name="Genome Biol. Evol.">
        <title>Comparative Genomics of a Bacterivorous Green Alga Reveals Evolutionary Causalities and Consequences of Phago-Mixotrophic Mode of Nutrition.</title>
        <authorList>
            <person name="Burns J.A."/>
            <person name="Paasch A."/>
            <person name="Narechania A."/>
            <person name="Kim E."/>
        </authorList>
    </citation>
    <scope>NUCLEOTIDE SEQUENCE [LARGE SCALE GENOMIC DNA]</scope>
    <source>
        <strain evidence="3 4">PLY_AMNH</strain>
    </source>
</reference>
<comment type="caution">
    <text evidence="3">The sequence shown here is derived from an EMBL/GenBank/DDBJ whole genome shotgun (WGS) entry which is preliminary data.</text>
</comment>
<gene>
    <name evidence="3" type="ORF">CYMTET_50903</name>
</gene>
<dbReference type="Proteomes" id="UP001190700">
    <property type="component" value="Unassembled WGS sequence"/>
</dbReference>
<keyword evidence="2" id="KW-0812">Transmembrane</keyword>
<keyword evidence="2" id="KW-1133">Transmembrane helix</keyword>